<dbReference type="AlphaFoldDB" id="A0A0C3RGR7"/>
<evidence type="ECO:0000313" key="3">
    <source>
        <dbReference type="Proteomes" id="UP000031980"/>
    </source>
</evidence>
<feature type="transmembrane region" description="Helical" evidence="1">
    <location>
        <begin position="50"/>
        <end position="68"/>
    </location>
</feature>
<reference evidence="2 3" key="1">
    <citation type="submission" date="2014-07" db="EMBL/GenBank/DDBJ databases">
        <title>Porphyromonadaceae bacterium OUH 308042 = ATCC BAA-2681 = DSM 28342 draft genome.</title>
        <authorList>
            <person name="Sydenham T.V."/>
            <person name="Hasman H."/>
            <person name="Justensen U.S."/>
        </authorList>
    </citation>
    <scope>NUCLEOTIDE SEQUENCE [LARGE SCALE GENOMIC DNA]</scope>
    <source>
        <strain evidence="2 3">OUH 308042</strain>
    </source>
</reference>
<accession>A0A0C3RGR7</accession>
<comment type="caution">
    <text evidence="2">The sequence shown here is derived from an EMBL/GenBank/DDBJ whole genome shotgun (WGS) entry which is preliminary data.</text>
</comment>
<dbReference type="RefSeq" id="WP_041505076.1">
    <property type="nucleotide sequence ID" value="NZ_JPIU01000038.1"/>
</dbReference>
<evidence type="ECO:0000313" key="2">
    <source>
        <dbReference type="EMBL" id="KIO44749.1"/>
    </source>
</evidence>
<proteinExistence type="predicted"/>
<keyword evidence="1" id="KW-0472">Membrane</keyword>
<name>A0A0C3RGR7_9PORP</name>
<gene>
    <name evidence="2" type="ORF">BA92_06880</name>
</gene>
<evidence type="ECO:0000256" key="1">
    <source>
        <dbReference type="SAM" id="Phobius"/>
    </source>
</evidence>
<keyword evidence="3" id="KW-1185">Reference proteome</keyword>
<dbReference type="EMBL" id="JPIU01000038">
    <property type="protein sequence ID" value="KIO44749.1"/>
    <property type="molecule type" value="Genomic_DNA"/>
</dbReference>
<organism evidence="2 3">
    <name type="scientific">Sanguibacteroides justesenii</name>
    <dbReference type="NCBI Taxonomy" id="1547597"/>
    <lineage>
        <taxon>Bacteria</taxon>
        <taxon>Pseudomonadati</taxon>
        <taxon>Bacteroidota</taxon>
        <taxon>Bacteroidia</taxon>
        <taxon>Bacteroidales</taxon>
        <taxon>Porphyromonadaceae</taxon>
        <taxon>Sanguibacteroides</taxon>
    </lineage>
</organism>
<keyword evidence="1" id="KW-1133">Transmembrane helix</keyword>
<protein>
    <submittedName>
        <fullName evidence="2">Uncharacterized protein</fullName>
    </submittedName>
</protein>
<dbReference type="Proteomes" id="UP000031980">
    <property type="component" value="Unassembled WGS sequence"/>
</dbReference>
<keyword evidence="1" id="KW-0812">Transmembrane</keyword>
<sequence>MDDLNDKYKKKNPFAVPEGYFDSLESRIMDRVEEEKHPVKTSYIQMVKPYLGLTATFLFAIFVVQWIFPRFVDENKRLLREGNSIVKTDESGLHETELDEDFNPTQEEIIEYLAQEVDMGKYFFDGIRLSN</sequence>